<dbReference type="Proteomes" id="UP001596997">
    <property type="component" value="Unassembled WGS sequence"/>
</dbReference>
<dbReference type="InterPro" id="IPR036852">
    <property type="entry name" value="Peptidase_S8/S53_dom_sf"/>
</dbReference>
<evidence type="ECO:0000256" key="5">
    <source>
        <dbReference type="PROSITE-ProRule" id="PRU01240"/>
    </source>
</evidence>
<evidence type="ECO:0000256" key="1">
    <source>
        <dbReference type="ARBA" id="ARBA00011073"/>
    </source>
</evidence>
<evidence type="ECO:0000256" key="7">
    <source>
        <dbReference type="SAM" id="SignalP"/>
    </source>
</evidence>
<dbReference type="PANTHER" id="PTHR43399:SF4">
    <property type="entry name" value="CELL WALL-ASSOCIATED PROTEASE"/>
    <property type="match status" value="1"/>
</dbReference>
<dbReference type="Gene3D" id="3.40.50.200">
    <property type="entry name" value="Peptidase S8/S53 domain"/>
    <property type="match status" value="2"/>
</dbReference>
<comment type="similarity">
    <text evidence="1 5 6">Belongs to the peptidase S8 family.</text>
</comment>
<sequence>MMKPLFLSATTALILASCGSSNIVSTPISNIDNTPLKVTSLSEKELEDWGHKDLVKDTIPGMSVDKAYEFLKGKKGKTVVVAVVDSGVDIEHEDLKNVLWTNKKEIKGNNKDDDNNGYVDDIHGWNFLGDSNAENLEYVRILKNKSLASAEIIAKAQAEYDAEYQDATGKKAYYEGLLQKGTSAHEALTKHFGSADYTKEQVAKLETTDEALKTNVDFAKLIFSNGVDSLADFNEQVKGGVDHFDSMVNNYLNLNSDFRKVVGDNPNDINDKVYGNGNVIGPEKDGALHGTHVAGIIGAERNNGKGMNGVAHNVELMAVRAVPDGDEYDKDIALAFRYAVDNGAKVINTSFGKYYSPHSQWVRDAIKYAADNDVLIVNAAGNDAKDLDTTEIYPNDQVSNGPEISDNFLTVGALNYKYGSELVANFSNYGKINVDVFAPGVKIYATVPNNKYKHLQGTSMASPNVAGVAALIRSYYPKLKAGQVKQILMDSGLPIPSNVILGGDTNNKKAFKDISTSGKIVNAYNALIMAEQMSKK</sequence>
<feature type="chain" id="PRO_5046558082" evidence="7">
    <location>
        <begin position="23"/>
        <end position="536"/>
    </location>
</feature>
<dbReference type="RefSeq" id="WP_377713941.1">
    <property type="nucleotide sequence ID" value="NZ_JBHTJM010000005.1"/>
</dbReference>
<dbReference type="PROSITE" id="PS51257">
    <property type="entry name" value="PROKAR_LIPOPROTEIN"/>
    <property type="match status" value="1"/>
</dbReference>
<evidence type="ECO:0000256" key="4">
    <source>
        <dbReference type="ARBA" id="ARBA00022825"/>
    </source>
</evidence>
<keyword evidence="10" id="KW-1185">Reference proteome</keyword>
<keyword evidence="4 5" id="KW-0720">Serine protease</keyword>
<evidence type="ECO:0000256" key="3">
    <source>
        <dbReference type="ARBA" id="ARBA00022801"/>
    </source>
</evidence>
<reference evidence="10" key="1">
    <citation type="journal article" date="2019" name="Int. J. Syst. Evol. Microbiol.">
        <title>The Global Catalogue of Microorganisms (GCM) 10K type strain sequencing project: providing services to taxonomists for standard genome sequencing and annotation.</title>
        <authorList>
            <consortium name="The Broad Institute Genomics Platform"/>
            <consortium name="The Broad Institute Genome Sequencing Center for Infectious Disease"/>
            <person name="Wu L."/>
            <person name="Ma J."/>
        </authorList>
    </citation>
    <scope>NUCLEOTIDE SEQUENCE [LARGE SCALE GENOMIC DNA]</scope>
    <source>
        <strain evidence="10">CCUG 62114</strain>
    </source>
</reference>
<dbReference type="Pfam" id="PF00082">
    <property type="entry name" value="Peptidase_S8"/>
    <property type="match status" value="1"/>
</dbReference>
<evidence type="ECO:0000313" key="10">
    <source>
        <dbReference type="Proteomes" id="UP001596997"/>
    </source>
</evidence>
<feature type="active site" description="Charge relay system" evidence="5">
    <location>
        <position position="85"/>
    </location>
</feature>
<proteinExistence type="inferred from homology"/>
<dbReference type="InterPro" id="IPR017308">
    <property type="entry name" value="Pept_S8_subtilisin_bacteroid"/>
</dbReference>
<organism evidence="9 10">
    <name type="scientific">Pseudofulvibacter geojedonensis</name>
    <dbReference type="NCBI Taxonomy" id="1123758"/>
    <lineage>
        <taxon>Bacteria</taxon>
        <taxon>Pseudomonadati</taxon>
        <taxon>Bacteroidota</taxon>
        <taxon>Flavobacteriia</taxon>
        <taxon>Flavobacteriales</taxon>
        <taxon>Flavobacteriaceae</taxon>
        <taxon>Pseudofulvibacter</taxon>
    </lineage>
</organism>
<accession>A0ABW3I0U4</accession>
<dbReference type="PROSITE" id="PS51892">
    <property type="entry name" value="SUBTILASE"/>
    <property type="match status" value="1"/>
</dbReference>
<dbReference type="PRINTS" id="PR00723">
    <property type="entry name" value="SUBTILISIN"/>
</dbReference>
<dbReference type="PANTHER" id="PTHR43399">
    <property type="entry name" value="SUBTILISIN-RELATED"/>
    <property type="match status" value="1"/>
</dbReference>
<dbReference type="SUPFAM" id="SSF52743">
    <property type="entry name" value="Subtilisin-like"/>
    <property type="match status" value="1"/>
</dbReference>
<keyword evidence="2 5" id="KW-0645">Protease</keyword>
<dbReference type="InterPro" id="IPR000209">
    <property type="entry name" value="Peptidase_S8/S53_dom"/>
</dbReference>
<evidence type="ECO:0000313" key="9">
    <source>
        <dbReference type="EMBL" id="MFD0963338.1"/>
    </source>
</evidence>
<evidence type="ECO:0000256" key="2">
    <source>
        <dbReference type="ARBA" id="ARBA00022670"/>
    </source>
</evidence>
<dbReference type="InterPro" id="IPR023827">
    <property type="entry name" value="Peptidase_S8_Asp-AS"/>
</dbReference>
<feature type="active site" description="Charge relay system" evidence="5">
    <location>
        <position position="289"/>
    </location>
</feature>
<dbReference type="InterPro" id="IPR034080">
    <property type="entry name" value="Protease_P7-like_dom"/>
</dbReference>
<name>A0ABW3I0U4_9FLAO</name>
<dbReference type="InterPro" id="IPR023828">
    <property type="entry name" value="Peptidase_S8_Ser-AS"/>
</dbReference>
<feature type="signal peptide" evidence="7">
    <location>
        <begin position="1"/>
        <end position="22"/>
    </location>
</feature>
<feature type="domain" description="Peptidase S8/S53" evidence="8">
    <location>
        <begin position="76"/>
        <end position="491"/>
    </location>
</feature>
<dbReference type="InterPro" id="IPR022398">
    <property type="entry name" value="Peptidase_S8_His-AS"/>
</dbReference>
<evidence type="ECO:0000259" key="8">
    <source>
        <dbReference type="Pfam" id="PF00082"/>
    </source>
</evidence>
<dbReference type="GO" id="GO:0016787">
    <property type="term" value="F:hydrolase activity"/>
    <property type="evidence" value="ECO:0007669"/>
    <property type="project" value="UniProtKB-KW"/>
</dbReference>
<evidence type="ECO:0000256" key="6">
    <source>
        <dbReference type="RuleBase" id="RU003355"/>
    </source>
</evidence>
<dbReference type="InterPro" id="IPR015500">
    <property type="entry name" value="Peptidase_S8_subtilisin-rel"/>
</dbReference>
<protein>
    <submittedName>
        <fullName evidence="9">S8 family peptidase</fullName>
        <ecNumber evidence="9">3.4.-.-</ecNumber>
    </submittedName>
</protein>
<dbReference type="EC" id="3.4.-.-" evidence="9"/>
<keyword evidence="3 5" id="KW-0378">Hydrolase</keyword>
<dbReference type="PROSITE" id="PS00138">
    <property type="entry name" value="SUBTILASE_SER"/>
    <property type="match status" value="1"/>
</dbReference>
<dbReference type="PROSITE" id="PS00137">
    <property type="entry name" value="SUBTILASE_HIS"/>
    <property type="match status" value="1"/>
</dbReference>
<feature type="active site" description="Charge relay system" evidence="5">
    <location>
        <position position="459"/>
    </location>
</feature>
<dbReference type="EMBL" id="JBHTJM010000005">
    <property type="protein sequence ID" value="MFD0963338.1"/>
    <property type="molecule type" value="Genomic_DNA"/>
</dbReference>
<keyword evidence="7" id="KW-0732">Signal</keyword>
<gene>
    <name evidence="9" type="ORF">ACFQ1O_04905</name>
</gene>
<comment type="caution">
    <text evidence="9">The sequence shown here is derived from an EMBL/GenBank/DDBJ whole genome shotgun (WGS) entry which is preliminary data.</text>
</comment>
<dbReference type="CDD" id="cd07483">
    <property type="entry name" value="Peptidases_S8_Subtilisin_Novo-like"/>
    <property type="match status" value="1"/>
</dbReference>
<dbReference type="InterPro" id="IPR051048">
    <property type="entry name" value="Peptidase_S8/S53_subtilisin"/>
</dbReference>
<dbReference type="PIRSF" id="PIRSF037892">
    <property type="entry name" value="Subtilisin_rel_SRU_0565"/>
    <property type="match status" value="1"/>
</dbReference>
<dbReference type="PROSITE" id="PS00136">
    <property type="entry name" value="SUBTILASE_ASP"/>
    <property type="match status" value="1"/>
</dbReference>